<feature type="domain" description="4Fe-4S ferredoxin-type" evidence="5">
    <location>
        <begin position="203"/>
        <end position="232"/>
    </location>
</feature>
<dbReference type="PROSITE" id="PS00198">
    <property type="entry name" value="4FE4S_FER_1"/>
    <property type="match status" value="1"/>
</dbReference>
<dbReference type="AlphaFoldDB" id="A0A1G7DSJ0"/>
<dbReference type="SUPFAM" id="SSF52218">
    <property type="entry name" value="Flavoproteins"/>
    <property type="match status" value="1"/>
</dbReference>
<evidence type="ECO:0000259" key="5">
    <source>
        <dbReference type="PROSITE" id="PS51379"/>
    </source>
</evidence>
<feature type="domain" description="4Fe-4S ferredoxin-type" evidence="5">
    <location>
        <begin position="238"/>
        <end position="260"/>
    </location>
</feature>
<evidence type="ECO:0000256" key="1">
    <source>
        <dbReference type="ARBA" id="ARBA00022485"/>
    </source>
</evidence>
<sequence length="283" mass="30508">MAADSLVHCIAFLSPAGTTRRLAQPLAAALRRRNVPVQSIDLAGRQTPACLAPGPCCLWLGSPVYVDHALPPVLDFVATLPPGDRHYAVPFVTWGAVCSGVALPEMASALAARGWRSLAAAKVLAEHSSLWRSTAPLAQGHPDAADLALMEQLVDAVLERLEQARLAGAEPPLLALDRLHYLPAEVEQHSWSKSLQAAKQLLGPHQPRHDRCIRCGGCVLSCPVGALDWQGDYPQANDRCIRCHQCTRICPQQAFPYDAAAMEQRIRGFAAASPEVKQSALYL</sequence>
<keyword evidence="7" id="KW-1185">Reference proteome</keyword>
<evidence type="ECO:0000256" key="4">
    <source>
        <dbReference type="ARBA" id="ARBA00023014"/>
    </source>
</evidence>
<dbReference type="Gene3D" id="3.40.50.360">
    <property type="match status" value="1"/>
</dbReference>
<evidence type="ECO:0000313" key="6">
    <source>
        <dbReference type="EMBL" id="SDE53865.1"/>
    </source>
</evidence>
<gene>
    <name evidence="6" type="ORF">SAMN05661003_11514</name>
</gene>
<keyword evidence="4" id="KW-0411">Iron-sulfur</keyword>
<dbReference type="PANTHER" id="PTHR43687">
    <property type="entry name" value="ADENYLYLSULFATE REDUCTASE, BETA SUBUNIT"/>
    <property type="match status" value="1"/>
</dbReference>
<dbReference type="Pfam" id="PF12838">
    <property type="entry name" value="Fer4_7"/>
    <property type="match status" value="1"/>
</dbReference>
<evidence type="ECO:0000256" key="3">
    <source>
        <dbReference type="ARBA" id="ARBA00023004"/>
    </source>
</evidence>
<keyword evidence="3" id="KW-0408">Iron</keyword>
<dbReference type="GO" id="GO:0051539">
    <property type="term" value="F:4 iron, 4 sulfur cluster binding"/>
    <property type="evidence" value="ECO:0007669"/>
    <property type="project" value="UniProtKB-KW"/>
</dbReference>
<dbReference type="InterPro" id="IPR017896">
    <property type="entry name" value="4Fe4S_Fe-S-bd"/>
</dbReference>
<accession>A0A1G7DSJ0</accession>
<dbReference type="GO" id="GO:0046872">
    <property type="term" value="F:metal ion binding"/>
    <property type="evidence" value="ECO:0007669"/>
    <property type="project" value="UniProtKB-KW"/>
</dbReference>
<dbReference type="Proteomes" id="UP000243205">
    <property type="component" value="Unassembled WGS sequence"/>
</dbReference>
<dbReference type="InterPro" id="IPR050572">
    <property type="entry name" value="Fe-S_Ferredoxin"/>
</dbReference>
<dbReference type="PROSITE" id="PS51379">
    <property type="entry name" value="4FE4S_FER_2"/>
    <property type="match status" value="2"/>
</dbReference>
<dbReference type="PANTHER" id="PTHR43687:SF1">
    <property type="entry name" value="FERREDOXIN III"/>
    <property type="match status" value="1"/>
</dbReference>
<dbReference type="RefSeq" id="WP_171906418.1">
    <property type="nucleotide sequence ID" value="NZ_FNAQ01000015.1"/>
</dbReference>
<reference evidence="7" key="1">
    <citation type="submission" date="2016-10" db="EMBL/GenBank/DDBJ databases">
        <authorList>
            <person name="Varghese N."/>
            <person name="Submissions S."/>
        </authorList>
    </citation>
    <scope>NUCLEOTIDE SEQUENCE [LARGE SCALE GENOMIC DNA]</scope>
    <source>
        <strain evidence="7">DSM 8987</strain>
    </source>
</reference>
<protein>
    <submittedName>
        <fullName evidence="6">4Fe-4S dicluster domain-containing protein</fullName>
    </submittedName>
</protein>
<dbReference type="Gene3D" id="3.30.70.20">
    <property type="match status" value="1"/>
</dbReference>
<dbReference type="InterPro" id="IPR017900">
    <property type="entry name" value="4Fe4S_Fe_S_CS"/>
</dbReference>
<evidence type="ECO:0000256" key="2">
    <source>
        <dbReference type="ARBA" id="ARBA00022723"/>
    </source>
</evidence>
<evidence type="ECO:0000313" key="7">
    <source>
        <dbReference type="Proteomes" id="UP000243205"/>
    </source>
</evidence>
<dbReference type="SUPFAM" id="SSF54862">
    <property type="entry name" value="4Fe-4S ferredoxins"/>
    <property type="match status" value="1"/>
</dbReference>
<keyword evidence="1" id="KW-0004">4Fe-4S</keyword>
<organism evidence="6 7">
    <name type="scientific">Desulfuromonas thiophila</name>
    <dbReference type="NCBI Taxonomy" id="57664"/>
    <lineage>
        <taxon>Bacteria</taxon>
        <taxon>Pseudomonadati</taxon>
        <taxon>Thermodesulfobacteriota</taxon>
        <taxon>Desulfuromonadia</taxon>
        <taxon>Desulfuromonadales</taxon>
        <taxon>Desulfuromonadaceae</taxon>
        <taxon>Desulfuromonas</taxon>
    </lineage>
</organism>
<dbReference type="STRING" id="57664.SAMN05661003_11514"/>
<name>A0A1G7DSJ0_9BACT</name>
<dbReference type="EMBL" id="FNAQ01000015">
    <property type="protein sequence ID" value="SDE53865.1"/>
    <property type="molecule type" value="Genomic_DNA"/>
</dbReference>
<proteinExistence type="predicted"/>
<dbReference type="InterPro" id="IPR029039">
    <property type="entry name" value="Flavoprotein-like_sf"/>
</dbReference>
<keyword evidence="2" id="KW-0479">Metal-binding</keyword>